<evidence type="ECO:0000256" key="4">
    <source>
        <dbReference type="ARBA" id="ARBA00023098"/>
    </source>
</evidence>
<evidence type="ECO:0000256" key="1">
    <source>
        <dbReference type="ARBA" id="ARBA00022490"/>
    </source>
</evidence>
<dbReference type="EMBL" id="RWIC01000938">
    <property type="protein sequence ID" value="TKC38823.1"/>
    <property type="molecule type" value="Genomic_DNA"/>
</dbReference>
<dbReference type="Proteomes" id="UP000308365">
    <property type="component" value="Unassembled WGS sequence"/>
</dbReference>
<evidence type="ECO:0000313" key="6">
    <source>
        <dbReference type="Proteomes" id="UP000308365"/>
    </source>
</evidence>
<dbReference type="PANTHER" id="PTHR12418:SF19">
    <property type="entry name" value="ACYL-COENZYME A THIOESTERASE THEM4"/>
    <property type="match status" value="1"/>
</dbReference>
<accession>A0A4U1EQY5</accession>
<dbReference type="PANTHER" id="PTHR12418">
    <property type="entry name" value="ACYL-COENZYME A THIOESTERASE THEM4"/>
    <property type="match status" value="1"/>
</dbReference>
<dbReference type="Gene3D" id="3.10.129.10">
    <property type="entry name" value="Hotdog Thioesterase"/>
    <property type="match status" value="1"/>
</dbReference>
<dbReference type="AlphaFoldDB" id="A0A4U1EQY5"/>
<dbReference type="GO" id="GO:0016787">
    <property type="term" value="F:hydrolase activity"/>
    <property type="evidence" value="ECO:0007669"/>
    <property type="project" value="UniProtKB-KW"/>
</dbReference>
<comment type="caution">
    <text evidence="5">The sequence shown here is derived from an EMBL/GenBank/DDBJ whole genome shotgun (WGS) entry which is preliminary data.</text>
</comment>
<evidence type="ECO:0000313" key="5">
    <source>
        <dbReference type="EMBL" id="TKC38823.1"/>
    </source>
</evidence>
<gene>
    <name evidence="5" type="ORF">EI555_021004</name>
</gene>
<protein>
    <submittedName>
        <fullName evidence="5">Uncharacterized protein</fullName>
    </submittedName>
</protein>
<keyword evidence="2" id="KW-0378">Hydrolase</keyword>
<reference evidence="6" key="1">
    <citation type="journal article" date="2019" name="IScience">
        <title>Narwhal Genome Reveals Long-Term Low Genetic Diversity despite Current Large Abundance Size.</title>
        <authorList>
            <person name="Westbury M.V."/>
            <person name="Petersen B."/>
            <person name="Garde E."/>
            <person name="Heide-Jorgensen M.P."/>
            <person name="Lorenzen E.D."/>
        </authorList>
    </citation>
    <scope>NUCLEOTIDE SEQUENCE [LARGE SCALE GENOMIC DNA]</scope>
</reference>
<keyword evidence="4" id="KW-0443">Lipid metabolism</keyword>
<keyword evidence="3" id="KW-0276">Fatty acid metabolism</keyword>
<keyword evidence="1" id="KW-0963">Cytoplasm</keyword>
<sequence>MLRSCTAALRTLRALRGRREGAFPAARDPVLARRWFSTEKVIPKDHALPNPSWSKDLRLLFDQFMKKCEDGSWERLPSYKSKYTQKSEDFKTYFLGRNRYTPIKNI</sequence>
<proteinExistence type="predicted"/>
<organism evidence="5 6">
    <name type="scientific">Monodon monoceros</name>
    <name type="common">Narwhal</name>
    <name type="synonym">Ceratodon monodon</name>
    <dbReference type="NCBI Taxonomy" id="40151"/>
    <lineage>
        <taxon>Eukaryota</taxon>
        <taxon>Metazoa</taxon>
        <taxon>Chordata</taxon>
        <taxon>Craniata</taxon>
        <taxon>Vertebrata</taxon>
        <taxon>Euteleostomi</taxon>
        <taxon>Mammalia</taxon>
        <taxon>Eutheria</taxon>
        <taxon>Laurasiatheria</taxon>
        <taxon>Artiodactyla</taxon>
        <taxon>Whippomorpha</taxon>
        <taxon>Cetacea</taxon>
        <taxon>Odontoceti</taxon>
        <taxon>Monodontidae</taxon>
        <taxon>Monodon</taxon>
    </lineage>
</organism>
<evidence type="ECO:0000256" key="3">
    <source>
        <dbReference type="ARBA" id="ARBA00022832"/>
    </source>
</evidence>
<dbReference type="GO" id="GO:0006631">
    <property type="term" value="P:fatty acid metabolic process"/>
    <property type="evidence" value="ECO:0007669"/>
    <property type="project" value="UniProtKB-KW"/>
</dbReference>
<evidence type="ECO:0000256" key="2">
    <source>
        <dbReference type="ARBA" id="ARBA00022801"/>
    </source>
</evidence>
<dbReference type="InterPro" id="IPR052365">
    <property type="entry name" value="THEM4/THEM5_acyl-CoA_thioest"/>
</dbReference>
<name>A0A4U1EQY5_MONMO</name>